<dbReference type="SMART" id="SM00701">
    <property type="entry name" value="PGRP"/>
    <property type="match status" value="1"/>
</dbReference>
<dbReference type="GO" id="GO:0008270">
    <property type="term" value="F:zinc ion binding"/>
    <property type="evidence" value="ECO:0007669"/>
    <property type="project" value="InterPro"/>
</dbReference>
<sequence length="131" mass="14686">MVKNQWRPTENGVENKGFQASNRDISGANGNDIKSSEYGSSLRFISRSEWLAQPPNADLNDLELPSQRIIIAHTATENCTNQATCTFRVRYIQTFHMESQGWDDIGYNFLVGGDGAVYEGRGWDKEGAHTK</sequence>
<dbReference type="Gene3D" id="3.40.80.10">
    <property type="entry name" value="Peptidoglycan recognition protein-like"/>
    <property type="match status" value="1"/>
</dbReference>
<feature type="compositionally biased region" description="Polar residues" evidence="4">
    <location>
        <begin position="18"/>
        <end position="35"/>
    </location>
</feature>
<evidence type="ECO:0000256" key="4">
    <source>
        <dbReference type="SAM" id="MobiDB-lite"/>
    </source>
</evidence>
<protein>
    <submittedName>
        <fullName evidence="6">Peptidoglycan-recognition protein LC</fullName>
    </submittedName>
</protein>
<dbReference type="Pfam" id="PF01510">
    <property type="entry name" value="Amidase_2"/>
    <property type="match status" value="1"/>
</dbReference>
<dbReference type="GO" id="GO:0009253">
    <property type="term" value="P:peptidoglycan catabolic process"/>
    <property type="evidence" value="ECO:0007669"/>
    <property type="project" value="InterPro"/>
</dbReference>
<dbReference type="InterPro" id="IPR015510">
    <property type="entry name" value="PGRP"/>
</dbReference>
<evidence type="ECO:0000256" key="3">
    <source>
        <dbReference type="ARBA" id="ARBA00022859"/>
    </source>
</evidence>
<dbReference type="InterPro" id="IPR002502">
    <property type="entry name" value="Amidase_domain"/>
</dbReference>
<gene>
    <name evidence="6" type="primary">PGRP-LC</name>
    <name evidence="6" type="ORF">Bhyg_05650</name>
</gene>
<dbReference type="GO" id="GO:0045087">
    <property type="term" value="P:innate immune response"/>
    <property type="evidence" value="ECO:0007669"/>
    <property type="project" value="UniProtKB-KW"/>
</dbReference>
<evidence type="ECO:0000256" key="2">
    <source>
        <dbReference type="ARBA" id="ARBA00022588"/>
    </source>
</evidence>
<keyword evidence="2" id="KW-0399">Innate immunity</keyword>
<dbReference type="SUPFAM" id="SSF55846">
    <property type="entry name" value="N-acetylmuramoyl-L-alanine amidase-like"/>
    <property type="match status" value="1"/>
</dbReference>
<accession>A0A9Q0MZB1</accession>
<comment type="caution">
    <text evidence="6">The sequence shown here is derived from an EMBL/GenBank/DDBJ whole genome shotgun (WGS) entry which is preliminary data.</text>
</comment>
<evidence type="ECO:0000256" key="1">
    <source>
        <dbReference type="ARBA" id="ARBA00007553"/>
    </source>
</evidence>
<organism evidence="6 7">
    <name type="scientific">Pseudolycoriella hygida</name>
    <dbReference type="NCBI Taxonomy" id="35572"/>
    <lineage>
        <taxon>Eukaryota</taxon>
        <taxon>Metazoa</taxon>
        <taxon>Ecdysozoa</taxon>
        <taxon>Arthropoda</taxon>
        <taxon>Hexapoda</taxon>
        <taxon>Insecta</taxon>
        <taxon>Pterygota</taxon>
        <taxon>Neoptera</taxon>
        <taxon>Endopterygota</taxon>
        <taxon>Diptera</taxon>
        <taxon>Nematocera</taxon>
        <taxon>Sciaroidea</taxon>
        <taxon>Sciaridae</taxon>
        <taxon>Pseudolycoriella</taxon>
    </lineage>
</organism>
<dbReference type="InterPro" id="IPR036505">
    <property type="entry name" value="Amidase/PGRP_sf"/>
</dbReference>
<dbReference type="GO" id="GO:0008745">
    <property type="term" value="F:N-acetylmuramoyl-L-alanine amidase activity"/>
    <property type="evidence" value="ECO:0007669"/>
    <property type="project" value="InterPro"/>
</dbReference>
<dbReference type="PANTHER" id="PTHR11022:SF41">
    <property type="entry name" value="PEPTIDOGLYCAN-RECOGNITION PROTEIN LC-RELATED"/>
    <property type="match status" value="1"/>
</dbReference>
<feature type="non-terminal residue" evidence="6">
    <location>
        <position position="1"/>
    </location>
</feature>
<dbReference type="EMBL" id="WJQU01000002">
    <property type="protein sequence ID" value="KAJ6640718.1"/>
    <property type="molecule type" value="Genomic_DNA"/>
</dbReference>
<dbReference type="CDD" id="cd06583">
    <property type="entry name" value="PGRP"/>
    <property type="match status" value="1"/>
</dbReference>
<dbReference type="InterPro" id="IPR006619">
    <property type="entry name" value="PGRP_domain_met/bac"/>
</dbReference>
<dbReference type="AlphaFoldDB" id="A0A9Q0MZB1"/>
<comment type="similarity">
    <text evidence="1">Belongs to the N-acetylmuramoyl-L-alanine amidase 2 family.</text>
</comment>
<reference evidence="6" key="1">
    <citation type="submission" date="2022-07" db="EMBL/GenBank/DDBJ databases">
        <authorList>
            <person name="Trinca V."/>
            <person name="Uliana J.V.C."/>
            <person name="Torres T.T."/>
            <person name="Ward R.J."/>
            <person name="Monesi N."/>
        </authorList>
    </citation>
    <scope>NUCLEOTIDE SEQUENCE</scope>
    <source>
        <strain evidence="6">HSMRA1968</strain>
        <tissue evidence="6">Whole embryos</tissue>
    </source>
</reference>
<feature type="domain" description="Peptidoglycan recognition protein family" evidence="5">
    <location>
        <begin position="42"/>
        <end position="131"/>
    </location>
</feature>
<keyword evidence="7" id="KW-1185">Reference proteome</keyword>
<dbReference type="Proteomes" id="UP001151699">
    <property type="component" value="Chromosome B"/>
</dbReference>
<keyword evidence="3" id="KW-0391">Immunity</keyword>
<evidence type="ECO:0000313" key="6">
    <source>
        <dbReference type="EMBL" id="KAJ6640718.1"/>
    </source>
</evidence>
<name>A0A9Q0MZB1_9DIPT</name>
<evidence type="ECO:0000259" key="5">
    <source>
        <dbReference type="SMART" id="SM00701"/>
    </source>
</evidence>
<feature type="region of interest" description="Disordered" evidence="4">
    <location>
        <begin position="1"/>
        <end position="35"/>
    </location>
</feature>
<dbReference type="OrthoDB" id="10001926at2759"/>
<evidence type="ECO:0000313" key="7">
    <source>
        <dbReference type="Proteomes" id="UP001151699"/>
    </source>
</evidence>
<proteinExistence type="inferred from homology"/>
<dbReference type="PANTHER" id="PTHR11022">
    <property type="entry name" value="PEPTIDOGLYCAN RECOGNITION PROTEIN"/>
    <property type="match status" value="1"/>
</dbReference>